<accession>A0A8H3EYM3</accession>
<dbReference type="AlphaFoldDB" id="A0A8H3EYM3"/>
<keyword evidence="5" id="KW-1185">Reference proteome</keyword>
<comment type="caution">
    <text evidence="4">The sequence shown here is derived from an EMBL/GenBank/DDBJ whole genome shotgun (WGS) entry which is preliminary data.</text>
</comment>
<evidence type="ECO:0000256" key="2">
    <source>
        <dbReference type="SAM" id="Phobius"/>
    </source>
</evidence>
<feature type="region of interest" description="Disordered" evidence="1">
    <location>
        <begin position="218"/>
        <end position="237"/>
    </location>
</feature>
<organism evidence="4 5">
    <name type="scientific">Alectoria fallacina</name>
    <dbReference type="NCBI Taxonomy" id="1903189"/>
    <lineage>
        <taxon>Eukaryota</taxon>
        <taxon>Fungi</taxon>
        <taxon>Dikarya</taxon>
        <taxon>Ascomycota</taxon>
        <taxon>Pezizomycotina</taxon>
        <taxon>Lecanoromycetes</taxon>
        <taxon>OSLEUM clade</taxon>
        <taxon>Lecanoromycetidae</taxon>
        <taxon>Lecanorales</taxon>
        <taxon>Lecanorineae</taxon>
        <taxon>Parmeliaceae</taxon>
        <taxon>Alectoria</taxon>
    </lineage>
</organism>
<feature type="transmembrane region" description="Helical" evidence="2">
    <location>
        <begin position="91"/>
        <end position="112"/>
    </location>
</feature>
<dbReference type="CDD" id="cd03507">
    <property type="entry name" value="Delta12-FADS-like"/>
    <property type="match status" value="1"/>
</dbReference>
<dbReference type="Pfam" id="PF00487">
    <property type="entry name" value="FA_desaturase"/>
    <property type="match status" value="1"/>
</dbReference>
<dbReference type="PANTHER" id="PTHR32100">
    <property type="entry name" value="OMEGA-6 FATTY ACID DESATURASE, CHLOROPLASTIC"/>
    <property type="match status" value="1"/>
</dbReference>
<protein>
    <submittedName>
        <fullName evidence="4">Oleate hydroxylase fah12</fullName>
    </submittedName>
</protein>
<dbReference type="InterPro" id="IPR012171">
    <property type="entry name" value="Fatty_acid_desaturase"/>
</dbReference>
<feature type="transmembrane region" description="Helical" evidence="2">
    <location>
        <begin position="60"/>
        <end position="79"/>
    </location>
</feature>
<sequence>MSTDKVLESVLDQDIPDPYYGNLVDTYGNEFKVPDYTIKQIRDAIPPHCFKRSALRGFAYIARDMLLLASTFYVFHNYATSEYVRSSRLRFCLWILYGFLQGLFATGLWVIAHECGHQAFSSSKTLNDSTGWVLHSALFVPYFSWKISHGKHHKSTAHMERDMVFLPKTREVYASRVRRKVYELTELTEEAPLMTALVLFGRQLIGWPLYLLQNNTGHNNHERQSEGRGVGKHNGPAGGVNHFSTSSPLFEAKDAKYIALSDLGLGLMVILLYEIAQVFGWYNILTWYFIPYMWVNHWLVAITYLQHTDPSIAHYGVKSWNFTRGAAATIDREFGFIGRSLFHGIIETHVLHHYVSTIPFYHADEATEAIKPVMGRHYLSDTKDGPAGFLKSLWTNARWCQWVEESRGAEGLGKDVFFYRNRNNLGVAPLKLDKMWGPKVL</sequence>
<dbReference type="InterPro" id="IPR005804">
    <property type="entry name" value="FA_desaturase_dom"/>
</dbReference>
<gene>
    <name evidence="4" type="primary">FAH12_2</name>
    <name evidence="4" type="ORF">ALECFALPRED_010397</name>
</gene>
<feature type="domain" description="Fatty acid desaturase" evidence="3">
    <location>
        <begin position="94"/>
        <end position="380"/>
    </location>
</feature>
<keyword evidence="2" id="KW-1133">Transmembrane helix</keyword>
<keyword evidence="2" id="KW-0472">Membrane</keyword>
<evidence type="ECO:0000259" key="3">
    <source>
        <dbReference type="Pfam" id="PF00487"/>
    </source>
</evidence>
<dbReference type="Proteomes" id="UP000664203">
    <property type="component" value="Unassembled WGS sequence"/>
</dbReference>
<evidence type="ECO:0000313" key="4">
    <source>
        <dbReference type="EMBL" id="CAF9915956.1"/>
    </source>
</evidence>
<keyword evidence="2" id="KW-0812">Transmembrane</keyword>
<name>A0A8H3EYM3_9LECA</name>
<evidence type="ECO:0000313" key="5">
    <source>
        <dbReference type="Proteomes" id="UP000664203"/>
    </source>
</evidence>
<dbReference type="GO" id="GO:0006629">
    <property type="term" value="P:lipid metabolic process"/>
    <property type="evidence" value="ECO:0007669"/>
    <property type="project" value="InterPro"/>
</dbReference>
<proteinExistence type="predicted"/>
<feature type="transmembrane region" description="Helical" evidence="2">
    <location>
        <begin position="132"/>
        <end position="148"/>
    </location>
</feature>
<feature type="transmembrane region" description="Helical" evidence="2">
    <location>
        <begin position="257"/>
        <end position="279"/>
    </location>
</feature>
<evidence type="ECO:0000256" key="1">
    <source>
        <dbReference type="SAM" id="MobiDB-lite"/>
    </source>
</evidence>
<dbReference type="EMBL" id="CAJPDR010000086">
    <property type="protein sequence ID" value="CAF9915956.1"/>
    <property type="molecule type" value="Genomic_DNA"/>
</dbReference>
<dbReference type="GO" id="GO:0016491">
    <property type="term" value="F:oxidoreductase activity"/>
    <property type="evidence" value="ECO:0007669"/>
    <property type="project" value="InterPro"/>
</dbReference>
<dbReference type="OrthoDB" id="1461976at2759"/>
<reference evidence="4" key="1">
    <citation type="submission" date="2021-03" db="EMBL/GenBank/DDBJ databases">
        <authorList>
            <person name="Tagirdzhanova G."/>
        </authorList>
    </citation>
    <scope>NUCLEOTIDE SEQUENCE</scope>
</reference>